<dbReference type="OrthoDB" id="47375at2759"/>
<feature type="domain" description="Glycosyl transferase family 25" evidence="3">
    <location>
        <begin position="271"/>
        <end position="341"/>
    </location>
</feature>
<evidence type="ECO:0000256" key="1">
    <source>
        <dbReference type="SAM" id="MobiDB-lite"/>
    </source>
</evidence>
<accession>A0A166DLB7</accession>
<proteinExistence type="predicted"/>
<reference evidence="4 5" key="1">
    <citation type="journal article" date="2016" name="Mol. Biol. Evol.">
        <title>Comparative Genomics of Early-Diverging Mushroom-Forming Fungi Provides Insights into the Origins of Lignocellulose Decay Capabilities.</title>
        <authorList>
            <person name="Nagy L.G."/>
            <person name="Riley R."/>
            <person name="Tritt A."/>
            <person name="Adam C."/>
            <person name="Daum C."/>
            <person name="Floudas D."/>
            <person name="Sun H."/>
            <person name="Yadav J.S."/>
            <person name="Pangilinan J."/>
            <person name="Larsson K.H."/>
            <person name="Matsuura K."/>
            <person name="Barry K."/>
            <person name="Labutti K."/>
            <person name="Kuo R."/>
            <person name="Ohm R.A."/>
            <person name="Bhattacharya S.S."/>
            <person name="Shirouzu T."/>
            <person name="Yoshinaga Y."/>
            <person name="Martin F.M."/>
            <person name="Grigoriev I.V."/>
            <person name="Hibbett D.S."/>
        </authorList>
    </citation>
    <scope>NUCLEOTIDE SEQUENCE [LARGE SCALE GENOMIC DNA]</scope>
    <source>
        <strain evidence="4 5">HHB10207 ss-3</strain>
    </source>
</reference>
<dbReference type="EMBL" id="KV428059">
    <property type="protein sequence ID" value="KZT38653.1"/>
    <property type="molecule type" value="Genomic_DNA"/>
</dbReference>
<evidence type="ECO:0000259" key="3">
    <source>
        <dbReference type="Pfam" id="PF01755"/>
    </source>
</evidence>
<evidence type="ECO:0000313" key="5">
    <source>
        <dbReference type="Proteomes" id="UP000076798"/>
    </source>
</evidence>
<dbReference type="AlphaFoldDB" id="A0A166DLB7"/>
<feature type="region of interest" description="Disordered" evidence="1">
    <location>
        <begin position="64"/>
        <end position="96"/>
    </location>
</feature>
<keyword evidence="2" id="KW-0812">Transmembrane</keyword>
<evidence type="ECO:0000256" key="2">
    <source>
        <dbReference type="SAM" id="Phobius"/>
    </source>
</evidence>
<sequence>MLNFRRYLLRATPRSHSLTKSHTPTRAMAIGRPYARWIGLCILLILIFITLPLFGNHPEGEDYLNDPSGNQREPFTSRINGLNRHKTRPQHQQLSDADNWRKKLATIRPVDSKPHSKTLGIADALYVVSLPRRTDRRASMDSIAKALDLDFKYIDATDFGEEGPGKGKELIEKLMDRMEWQRHNRIDEREALPEDWPIPFNDTNGGFIERAFPFQWSPDAVDNHQHPLAKKIEMSGADRWDLDPEWEKANPMERLSAKERAELRCSSLTNKLNYRGAKLTKAMVSCWHSHMNAFRQIMKDQPPVSIIFEDDIDMEWDIEQRLNMMWPHLPTDWDIVYLGHCFSKEYAGPFIPGAPTLRKSTNALCTHAYAMSLAGATRIYRHLRSSDYAYTRPVDHAIRELSLMGKIQSWSVYPPIVIQTKNDKSDIVGTMDIGWRIYEDLADSTLERIELAQKEMERGE</sequence>
<name>A0A166DLB7_9AGAM</name>
<keyword evidence="2" id="KW-0472">Membrane</keyword>
<dbReference type="Pfam" id="PF01755">
    <property type="entry name" value="Glyco_transf_25"/>
    <property type="match status" value="1"/>
</dbReference>
<keyword evidence="2" id="KW-1133">Transmembrane helix</keyword>
<dbReference type="STRING" id="1314776.A0A166DLB7"/>
<keyword evidence="5" id="KW-1185">Reference proteome</keyword>
<dbReference type="InterPro" id="IPR002654">
    <property type="entry name" value="Glyco_trans_25"/>
</dbReference>
<protein>
    <recommendedName>
        <fullName evidence="3">Glycosyl transferase family 25 domain-containing protein</fullName>
    </recommendedName>
</protein>
<dbReference type="Proteomes" id="UP000076798">
    <property type="component" value="Unassembled WGS sequence"/>
</dbReference>
<organism evidence="4 5">
    <name type="scientific">Sistotremastrum suecicum HHB10207 ss-3</name>
    <dbReference type="NCBI Taxonomy" id="1314776"/>
    <lineage>
        <taxon>Eukaryota</taxon>
        <taxon>Fungi</taxon>
        <taxon>Dikarya</taxon>
        <taxon>Basidiomycota</taxon>
        <taxon>Agaricomycotina</taxon>
        <taxon>Agaricomycetes</taxon>
        <taxon>Sistotremastrales</taxon>
        <taxon>Sistotremastraceae</taxon>
        <taxon>Sistotremastrum</taxon>
    </lineage>
</organism>
<gene>
    <name evidence="4" type="ORF">SISSUDRAFT_1021217</name>
</gene>
<feature type="transmembrane region" description="Helical" evidence="2">
    <location>
        <begin position="34"/>
        <end position="55"/>
    </location>
</feature>
<feature type="compositionally biased region" description="Polar residues" evidence="1">
    <location>
        <begin position="67"/>
        <end position="80"/>
    </location>
</feature>
<evidence type="ECO:0000313" key="4">
    <source>
        <dbReference type="EMBL" id="KZT38653.1"/>
    </source>
</evidence>